<dbReference type="EMBL" id="MT723934">
    <property type="protein sequence ID" value="QNJ57808.1"/>
    <property type="molecule type" value="Genomic_DNA"/>
</dbReference>
<evidence type="ECO:0000313" key="2">
    <source>
        <dbReference type="Proteomes" id="UP000515874"/>
    </source>
</evidence>
<keyword evidence="2" id="KW-1185">Reference proteome</keyword>
<accession>A0A7G8LKN6</accession>
<proteinExistence type="predicted"/>
<name>A0A7G8LKN6_9CAUD</name>
<organism evidence="1 2">
    <name type="scientific">Gordonia phage Love</name>
    <dbReference type="NCBI Taxonomy" id="2762401"/>
    <lineage>
        <taxon>Viruses</taxon>
        <taxon>Duplodnaviria</taxon>
        <taxon>Heunggongvirae</taxon>
        <taxon>Uroviricota</taxon>
        <taxon>Caudoviricetes</taxon>
        <taxon>Stackebrandtviridae</taxon>
        <taxon>Schenleyvirinae</taxon>
        <taxon>Vividuovirus</taxon>
        <taxon>Vividuovirus love</taxon>
    </lineage>
</organism>
<sequence length="101" mass="11054">MTAGSDLAVVSSTAIARVRDTTDVVLYPRRILDGDVTMRLTVEMWTGATVVGRYIDVPVDFDEPVVVFAEQSLVADLYTEQTGSVVSGPWNIVLPEHEVRS</sequence>
<reference evidence="1 2" key="1">
    <citation type="submission" date="2020-07" db="EMBL/GenBank/DDBJ databases">
        <authorList>
            <person name="McAllister N."/>
            <person name="Young J."/>
            <person name="Gollmer S."/>
            <person name="Bannister O.B."/>
            <person name="Bush M.C."/>
            <person name="Haubner S."/>
            <person name="Krishnamurti J."/>
            <person name="Malandra H.A."/>
            <person name="Paule J.S."/>
            <person name="Scott J.D."/>
            <person name="Tumandao C.P."/>
            <person name="Butela K.A."/>
            <person name="Garlena R.A."/>
            <person name="Russell D.A."/>
            <person name="Pope W.H."/>
            <person name="Jacobs-Sera D."/>
            <person name="Hatfull G.F."/>
        </authorList>
    </citation>
    <scope>NUCLEOTIDE SEQUENCE [LARGE SCALE GENOMIC DNA]</scope>
</reference>
<dbReference type="GeneID" id="65128210"/>
<dbReference type="KEGG" id="vg:65128210"/>
<dbReference type="RefSeq" id="YP_010109923.1">
    <property type="nucleotide sequence ID" value="NC_055864.1"/>
</dbReference>
<dbReference type="Proteomes" id="UP000515874">
    <property type="component" value="Segment"/>
</dbReference>
<protein>
    <submittedName>
        <fullName evidence="1">Uncharacterized protein</fullName>
    </submittedName>
</protein>
<gene>
    <name evidence="1" type="primary">88</name>
    <name evidence="1" type="ORF">SEA_LOVE_88</name>
</gene>
<evidence type="ECO:0000313" key="1">
    <source>
        <dbReference type="EMBL" id="QNJ57808.1"/>
    </source>
</evidence>